<protein>
    <recommendedName>
        <fullName evidence="1">YgjP-like metallopeptidase domain-containing protein</fullName>
    </recommendedName>
</protein>
<dbReference type="Pfam" id="PF01863">
    <property type="entry name" value="YgjP-like"/>
    <property type="match status" value="1"/>
</dbReference>
<gene>
    <name evidence="2" type="ORF">KDK_47320</name>
</gene>
<dbReference type="PANTHER" id="PTHR30399">
    <property type="entry name" value="UNCHARACTERIZED PROTEIN YGJP"/>
    <property type="match status" value="1"/>
</dbReference>
<dbReference type="PANTHER" id="PTHR30399:SF1">
    <property type="entry name" value="UTP PYROPHOSPHATASE"/>
    <property type="match status" value="1"/>
</dbReference>
<evidence type="ECO:0000313" key="2">
    <source>
        <dbReference type="EMBL" id="GCE20932.1"/>
    </source>
</evidence>
<dbReference type="InterPro" id="IPR002725">
    <property type="entry name" value="YgjP-like_metallopeptidase"/>
</dbReference>
<feature type="domain" description="YgjP-like metallopeptidase" evidence="1">
    <location>
        <begin position="1"/>
        <end position="69"/>
    </location>
</feature>
<evidence type="ECO:0000259" key="1">
    <source>
        <dbReference type="Pfam" id="PF01863"/>
    </source>
</evidence>
<comment type="caution">
    <text evidence="2">The sequence shown here is derived from an EMBL/GenBank/DDBJ whole genome shotgun (WGS) entry which is preliminary data.</text>
</comment>
<organism evidence="2 3">
    <name type="scientific">Dictyobacter kobayashii</name>
    <dbReference type="NCBI Taxonomy" id="2014872"/>
    <lineage>
        <taxon>Bacteria</taxon>
        <taxon>Bacillati</taxon>
        <taxon>Chloroflexota</taxon>
        <taxon>Ktedonobacteria</taxon>
        <taxon>Ktedonobacterales</taxon>
        <taxon>Dictyobacteraceae</taxon>
        <taxon>Dictyobacter</taxon>
    </lineage>
</organism>
<evidence type="ECO:0000313" key="3">
    <source>
        <dbReference type="Proteomes" id="UP000287188"/>
    </source>
</evidence>
<dbReference type="Gene3D" id="3.30.2010.10">
    <property type="entry name" value="Metalloproteases ('zincins'), catalytic domain"/>
    <property type="match status" value="1"/>
</dbReference>
<dbReference type="CDD" id="cd07344">
    <property type="entry name" value="M48_yhfN_like"/>
    <property type="match status" value="1"/>
</dbReference>
<proteinExistence type="predicted"/>
<accession>A0A402APA9</accession>
<keyword evidence="3" id="KW-1185">Reference proteome</keyword>
<sequence length="79" mass="9729">MKTKWGTCNIKAQRIWLNLELAKKPAHCLEYIVVHELVHLLERHHNERFINYMNTFMPQWTHYRQELNRAPLGHESWDY</sequence>
<dbReference type="AlphaFoldDB" id="A0A402APA9"/>
<name>A0A402APA9_9CHLR</name>
<dbReference type="InterPro" id="IPR053136">
    <property type="entry name" value="UTP_pyrophosphatase-like"/>
</dbReference>
<dbReference type="EMBL" id="BIFS01000001">
    <property type="protein sequence ID" value="GCE20932.1"/>
    <property type="molecule type" value="Genomic_DNA"/>
</dbReference>
<dbReference type="Proteomes" id="UP000287188">
    <property type="component" value="Unassembled WGS sequence"/>
</dbReference>
<reference evidence="3" key="1">
    <citation type="submission" date="2018-12" db="EMBL/GenBank/DDBJ databases">
        <title>Tengunoibacter tsumagoiensis gen. nov., sp. nov., Dictyobacter kobayashii sp. nov., D. alpinus sp. nov., and D. joshuensis sp. nov. and description of Dictyobacteraceae fam. nov. within the order Ktedonobacterales isolated from Tengu-no-mugimeshi.</title>
        <authorList>
            <person name="Wang C.M."/>
            <person name="Zheng Y."/>
            <person name="Sakai Y."/>
            <person name="Toyoda A."/>
            <person name="Minakuchi Y."/>
            <person name="Abe K."/>
            <person name="Yokota A."/>
            <person name="Yabe S."/>
        </authorList>
    </citation>
    <scope>NUCLEOTIDE SEQUENCE [LARGE SCALE GENOMIC DNA]</scope>
    <source>
        <strain evidence="3">Uno11</strain>
    </source>
</reference>